<feature type="domain" description="YNCE-like beta-propeller" evidence="3">
    <location>
        <begin position="187"/>
        <end position="330"/>
    </location>
</feature>
<evidence type="ECO:0000259" key="3">
    <source>
        <dbReference type="Pfam" id="PF21783"/>
    </source>
</evidence>
<dbReference type="PANTHER" id="PTHR47197:SF3">
    <property type="entry name" value="DIHYDRO-HEME D1 DEHYDROGENASE"/>
    <property type="match status" value="1"/>
</dbReference>
<sequence length="333" mass="34459">MRKLISASLLLAFSLAATSALAAPSGTVFTANERGNSISQITLADGKVSTIPLEISPHNVQVSADGKRLLAVGMNIHAGHHGSGQGGGELQVFELPLGSKPNLVLPVAGHPGHVVTDRDGKLAFVTDADNNAVQVYELESRRQLATINTGNYPHGLRLSPDGRSLYVANVKSDNVSVIDVVSLRETGRIAVGKAPVQVGFAADGKQAYVSLSAENALGLIDTASRRLSGKVKVGRNPIQMYATPDGGKVFVANQGSSKQPDDRVSVVDPAAGKAIAEVKTGAGAHGVAISGDGQYVFVSNIEAGSVSVIDSRQHRVVGTYQVGAGPNGISYRD</sequence>
<name>A0ABQ2YR67_9NEIS</name>
<keyword evidence="1 2" id="KW-0732">Signal</keyword>
<dbReference type="InterPro" id="IPR011048">
    <property type="entry name" value="Haem_d1_sf"/>
</dbReference>
<feature type="signal peptide" evidence="2">
    <location>
        <begin position="1"/>
        <end position="22"/>
    </location>
</feature>
<dbReference type="NCBIfam" id="TIGR02276">
    <property type="entry name" value="beta_rpt_yvtn"/>
    <property type="match status" value="2"/>
</dbReference>
<feature type="chain" id="PRO_5046814183" description="YNCE-like beta-propeller domain-containing protein" evidence="2">
    <location>
        <begin position="23"/>
        <end position="333"/>
    </location>
</feature>
<accession>A0ABQ2YR67</accession>
<dbReference type="SUPFAM" id="SSF51004">
    <property type="entry name" value="C-terminal (heme d1) domain of cytochrome cd1-nitrite reductase"/>
    <property type="match status" value="1"/>
</dbReference>
<dbReference type="InterPro" id="IPR051200">
    <property type="entry name" value="Host-pathogen_enzymatic-act"/>
</dbReference>
<keyword evidence="5" id="KW-1185">Reference proteome</keyword>
<dbReference type="PANTHER" id="PTHR47197">
    <property type="entry name" value="PROTEIN NIRF"/>
    <property type="match status" value="1"/>
</dbReference>
<protein>
    <recommendedName>
        <fullName evidence="3">YNCE-like beta-propeller domain-containing protein</fullName>
    </recommendedName>
</protein>
<proteinExistence type="predicted"/>
<evidence type="ECO:0000256" key="2">
    <source>
        <dbReference type="SAM" id="SignalP"/>
    </source>
</evidence>
<dbReference type="InterPro" id="IPR015943">
    <property type="entry name" value="WD40/YVTN_repeat-like_dom_sf"/>
</dbReference>
<dbReference type="Pfam" id="PF21783">
    <property type="entry name" value="YNCE"/>
    <property type="match status" value="1"/>
</dbReference>
<dbReference type="Proteomes" id="UP000600877">
    <property type="component" value="Unassembled WGS sequence"/>
</dbReference>
<dbReference type="Gene3D" id="2.130.10.10">
    <property type="entry name" value="YVTN repeat-like/Quinoprotein amine dehydrogenase"/>
    <property type="match status" value="3"/>
</dbReference>
<organism evidence="4 5">
    <name type="scientific">Vogesella alkaliphila</name>
    <dbReference type="NCBI Taxonomy" id="1193621"/>
    <lineage>
        <taxon>Bacteria</taxon>
        <taxon>Pseudomonadati</taxon>
        <taxon>Pseudomonadota</taxon>
        <taxon>Betaproteobacteria</taxon>
        <taxon>Neisseriales</taxon>
        <taxon>Chromobacteriaceae</taxon>
        <taxon>Vogesella</taxon>
    </lineage>
</organism>
<dbReference type="InterPro" id="IPR011964">
    <property type="entry name" value="YVTN_b-propeller_repeat"/>
</dbReference>
<evidence type="ECO:0000313" key="4">
    <source>
        <dbReference type="EMBL" id="GGX92605.1"/>
    </source>
</evidence>
<evidence type="ECO:0000256" key="1">
    <source>
        <dbReference type="ARBA" id="ARBA00022729"/>
    </source>
</evidence>
<reference evidence="5" key="1">
    <citation type="journal article" date="2019" name="Int. J. Syst. Evol. Microbiol.">
        <title>The Global Catalogue of Microorganisms (GCM) 10K type strain sequencing project: providing services to taxonomists for standard genome sequencing and annotation.</title>
        <authorList>
            <consortium name="The Broad Institute Genomics Platform"/>
            <consortium name="The Broad Institute Genome Sequencing Center for Infectious Disease"/>
            <person name="Wu L."/>
            <person name="Ma J."/>
        </authorList>
    </citation>
    <scope>NUCLEOTIDE SEQUENCE [LARGE SCALE GENOMIC DNA]</scope>
    <source>
        <strain evidence="5">KCTC 32041</strain>
    </source>
</reference>
<dbReference type="RefSeq" id="WP_189374044.1">
    <property type="nucleotide sequence ID" value="NZ_BMYW01000006.1"/>
</dbReference>
<evidence type="ECO:0000313" key="5">
    <source>
        <dbReference type="Proteomes" id="UP000600877"/>
    </source>
</evidence>
<comment type="caution">
    <text evidence="4">The sequence shown here is derived from an EMBL/GenBank/DDBJ whole genome shotgun (WGS) entry which is preliminary data.</text>
</comment>
<gene>
    <name evidence="4" type="ORF">GCM10011290_20540</name>
</gene>
<dbReference type="EMBL" id="BMYW01000006">
    <property type="protein sequence ID" value="GGX92605.1"/>
    <property type="molecule type" value="Genomic_DNA"/>
</dbReference>
<dbReference type="InterPro" id="IPR048433">
    <property type="entry name" value="YNCE-like_beta-prop"/>
</dbReference>